<evidence type="ECO:0000256" key="1">
    <source>
        <dbReference type="ARBA" id="ARBA00009646"/>
    </source>
</evidence>
<reference evidence="5" key="3">
    <citation type="submission" date="2025-09" db="UniProtKB">
        <authorList>
            <consortium name="Ensembl"/>
        </authorList>
    </citation>
    <scope>IDENTIFICATION</scope>
</reference>
<gene>
    <name evidence="5" type="primary">crybg1a</name>
</gene>
<accession>A0A8C5HWG4</accession>
<dbReference type="SMART" id="SM00247">
    <property type="entry name" value="XTALbg"/>
    <property type="match status" value="6"/>
</dbReference>
<feature type="domain" description="Beta/gamma crystallin 'Greek key'" evidence="4">
    <location>
        <begin position="374"/>
        <end position="416"/>
    </location>
</feature>
<feature type="region of interest" description="Disordered" evidence="3">
    <location>
        <begin position="1"/>
        <end position="24"/>
    </location>
</feature>
<dbReference type="AlphaFoldDB" id="A0A8C5HWG4"/>
<dbReference type="InterPro" id="IPR050252">
    <property type="entry name" value="Beta/Gamma-Crystallin"/>
</dbReference>
<feature type="domain" description="Beta/gamma crystallin 'Greek key'" evidence="4">
    <location>
        <begin position="74"/>
        <end position="106"/>
    </location>
</feature>
<dbReference type="InterPro" id="IPR035992">
    <property type="entry name" value="Ricin_B-like_lectins"/>
</dbReference>
<dbReference type="Gene3D" id="2.60.20.10">
    <property type="entry name" value="Crystallins"/>
    <property type="match status" value="5"/>
</dbReference>
<dbReference type="Proteomes" id="UP000694680">
    <property type="component" value="Chromosome 22"/>
</dbReference>
<organism evidence="5 6">
    <name type="scientific">Gouania willdenowi</name>
    <name type="common">Blunt-snouted clingfish</name>
    <name type="synonym">Lepadogaster willdenowi</name>
    <dbReference type="NCBI Taxonomy" id="441366"/>
    <lineage>
        <taxon>Eukaryota</taxon>
        <taxon>Metazoa</taxon>
        <taxon>Chordata</taxon>
        <taxon>Craniata</taxon>
        <taxon>Vertebrata</taxon>
        <taxon>Euteleostomi</taxon>
        <taxon>Actinopterygii</taxon>
        <taxon>Neopterygii</taxon>
        <taxon>Teleostei</taxon>
        <taxon>Neoteleostei</taxon>
        <taxon>Acanthomorphata</taxon>
        <taxon>Ovalentaria</taxon>
        <taxon>Blenniimorphae</taxon>
        <taxon>Blenniiformes</taxon>
        <taxon>Gobiesocoidei</taxon>
        <taxon>Gobiesocidae</taxon>
        <taxon>Gobiesocinae</taxon>
        <taxon>Gouania</taxon>
    </lineage>
</organism>
<dbReference type="Ensembl" id="ENSGWIT00000054180.1">
    <property type="protein sequence ID" value="ENSGWIP00000050156.1"/>
    <property type="gene ID" value="ENSGWIG00000024410.1"/>
</dbReference>
<protein>
    <recommendedName>
        <fullName evidence="4">Beta/gamma crystallin 'Greek key' domain-containing protein</fullName>
    </recommendedName>
</protein>
<name>A0A8C5HWG4_GOUWI</name>
<evidence type="ECO:0000313" key="5">
    <source>
        <dbReference type="Ensembl" id="ENSGWIP00000050156.1"/>
    </source>
</evidence>
<evidence type="ECO:0000313" key="6">
    <source>
        <dbReference type="Proteomes" id="UP000694680"/>
    </source>
</evidence>
<dbReference type="PANTHER" id="PTHR11818:SF2">
    <property type="entry name" value="BETA_GAMMA CRYSTALLIN DOMAIN-CONTAINING PROTEIN 1"/>
    <property type="match status" value="1"/>
</dbReference>
<evidence type="ECO:0000256" key="2">
    <source>
        <dbReference type="ARBA" id="ARBA00022737"/>
    </source>
</evidence>
<dbReference type="SUPFAM" id="SSF49695">
    <property type="entry name" value="gamma-Crystallin-like"/>
    <property type="match status" value="3"/>
</dbReference>
<feature type="compositionally biased region" description="Polar residues" evidence="3">
    <location>
        <begin position="1"/>
        <end position="17"/>
    </location>
</feature>
<sequence length="770" mass="86275">MTATTRNNQRDSQNCLSSRKRKEPVVRGFHKRPGKIVIHEHDQFGGEAFEINKDLEDATMIKLSPIISVRVIRGCWLLYEKPGFQGRVIALEEGPTDHIVNMWAEEGTPTTLDRMGQPVPTTPLVIGSVRLAVRDYSIPQIDLFSEVNGLGRVSSFCDDTVEIVSFGIPQTTVWLKPLAGNDLWKAFMGTCVLEAGEYPCPETWGFVDPFVGSLRPLRMVQLKNHKPDVPPALLFEKPNFEGECMEVEDCVYNVQPLDDDEIDEADVKTRTLVTVGSIKILGGLWVGYQEVEFEGQQYILEEGEYPHCSEWGGSEDGLQSLRPVIADFSSPQIKLFSGQNFDKRGLSVDLLDPVINMDAVGHGVKTRSAHIASGVWVAFENPGFNGELYVLEKGMYATPEDWGALNSKISSIQPSLPVLSPLCVQVHLYSEEDFQGRLLVLEESAEAVEEDFTIRSCKVLSGSWVLYEGPRFSENMCVLEVGGYPNTEAMGFPLNNKLLSHQEFSLPSICVFTKEGCRGRRAALTHGAVNLQQAGVDSRVRSLLVEGGMWVLYESSNYRGRQLLLQPGEVSDLSKCNDWRRIGSLRPLLQRHMYFRLRHQQTGCVMSLTGSLEDIKLMRIQAVEETGGLEQVWLYRGGELSCKLLEDCCLETTMMMAGSRLGVSPDRGKESQLWDISPDGFVRNHHSPDLILEVKGQTASLQYSDIIMFILNRLKKKKKTLRKKVHHKANTHMKSHIYSFSDMQTLHWNTSLDVVGHTRPCSLSSASQSE</sequence>
<dbReference type="PROSITE" id="PS50231">
    <property type="entry name" value="RICIN_B_LECTIN"/>
    <property type="match status" value="1"/>
</dbReference>
<reference evidence="5" key="1">
    <citation type="submission" date="2020-06" db="EMBL/GenBank/DDBJ databases">
        <authorList>
            <consortium name="Wellcome Sanger Institute Data Sharing"/>
        </authorList>
    </citation>
    <scope>NUCLEOTIDE SEQUENCE [LARGE SCALE GENOMIC DNA]</scope>
</reference>
<comment type="similarity">
    <text evidence="1">Belongs to the beta/gamma-crystallin family.</text>
</comment>
<feature type="domain" description="Beta/gamma crystallin 'Greek key'" evidence="4">
    <location>
        <begin position="283"/>
        <end position="325"/>
    </location>
</feature>
<keyword evidence="2" id="KW-0677">Repeat</keyword>
<feature type="domain" description="Beta/gamma crystallin 'Greek key'" evidence="4">
    <location>
        <begin position="424"/>
        <end position="461"/>
    </location>
</feature>
<reference evidence="5" key="2">
    <citation type="submission" date="2025-08" db="UniProtKB">
        <authorList>
            <consortium name="Ensembl"/>
        </authorList>
    </citation>
    <scope>IDENTIFICATION</scope>
</reference>
<dbReference type="InterPro" id="IPR011024">
    <property type="entry name" value="G_crystallin-like"/>
</dbReference>
<feature type="domain" description="Beta/gamma crystallin 'Greek key'" evidence="4">
    <location>
        <begin position="34"/>
        <end position="73"/>
    </location>
</feature>
<dbReference type="PROSITE" id="PS50915">
    <property type="entry name" value="CRYSTALLIN_BETA_GAMMA"/>
    <property type="match status" value="7"/>
</dbReference>
<dbReference type="Gene3D" id="2.80.10.50">
    <property type="match status" value="1"/>
</dbReference>
<feature type="domain" description="Beta/gamma crystallin 'Greek key'" evidence="4">
    <location>
        <begin position="548"/>
        <end position="589"/>
    </location>
</feature>
<proteinExistence type="inferred from homology"/>
<dbReference type="Pfam" id="PF00030">
    <property type="entry name" value="Crystall"/>
    <property type="match status" value="5"/>
</dbReference>
<keyword evidence="6" id="KW-1185">Reference proteome</keyword>
<feature type="domain" description="Beta/gamma crystallin 'Greek key'" evidence="4">
    <location>
        <begin position="230"/>
        <end position="282"/>
    </location>
</feature>
<evidence type="ECO:0000259" key="4">
    <source>
        <dbReference type="PROSITE" id="PS50915"/>
    </source>
</evidence>
<dbReference type="PANTHER" id="PTHR11818">
    <property type="entry name" value="BETA/GAMMA CRYSTALLIN"/>
    <property type="match status" value="1"/>
</dbReference>
<dbReference type="SUPFAM" id="SSF50370">
    <property type="entry name" value="Ricin B-like lectins"/>
    <property type="match status" value="1"/>
</dbReference>
<dbReference type="InterPro" id="IPR001064">
    <property type="entry name" value="Beta/gamma_crystallin"/>
</dbReference>
<evidence type="ECO:0000256" key="3">
    <source>
        <dbReference type="SAM" id="MobiDB-lite"/>
    </source>
</evidence>
<dbReference type="PRINTS" id="PR01367">
    <property type="entry name" value="BGCRYSTALLIN"/>
</dbReference>